<dbReference type="KEGG" id="seds:AAY24_06180"/>
<evidence type="ECO:0000256" key="2">
    <source>
        <dbReference type="ARBA" id="ARBA00023004"/>
    </source>
</evidence>
<dbReference type="PROSITE" id="PS51379">
    <property type="entry name" value="4FE4S_FER_2"/>
    <property type="match status" value="1"/>
</dbReference>
<dbReference type="SUPFAM" id="SSF54862">
    <property type="entry name" value="4Fe-4S ferredoxins"/>
    <property type="match status" value="1"/>
</dbReference>
<dbReference type="InterPro" id="IPR017896">
    <property type="entry name" value="4Fe4S_Fe-S-bd"/>
</dbReference>
<evidence type="ECO:0000313" key="6">
    <source>
        <dbReference type="Proteomes" id="UP000034410"/>
    </source>
</evidence>
<evidence type="ECO:0000259" key="4">
    <source>
        <dbReference type="PROSITE" id="PS51379"/>
    </source>
</evidence>
<dbReference type="Pfam" id="PF13484">
    <property type="entry name" value="Fer4_16"/>
    <property type="match status" value="1"/>
</dbReference>
<dbReference type="InterPro" id="IPR017900">
    <property type="entry name" value="4Fe4S_Fe_S_CS"/>
</dbReference>
<evidence type="ECO:0000256" key="3">
    <source>
        <dbReference type="ARBA" id="ARBA00023014"/>
    </source>
</evidence>
<keyword evidence="3" id="KW-0411">Iron-sulfur</keyword>
<dbReference type="Proteomes" id="UP000034410">
    <property type="component" value="Chromosome"/>
</dbReference>
<dbReference type="PANTHER" id="PTHR42827">
    <property type="entry name" value="IRON-SULFUR CLUSTER-BINDING PROTEIN-RELATED"/>
    <property type="match status" value="1"/>
</dbReference>
<keyword evidence="1" id="KW-0479">Metal-binding</keyword>
<feature type="domain" description="4Fe-4S ferredoxin-type" evidence="4">
    <location>
        <begin position="152"/>
        <end position="184"/>
    </location>
</feature>
<dbReference type="PROSITE" id="PS00198">
    <property type="entry name" value="4FE4S_FER_1"/>
    <property type="match status" value="1"/>
</dbReference>
<keyword evidence="6" id="KW-1185">Reference proteome</keyword>
<dbReference type="AlphaFoldDB" id="A0A0F7JWF1"/>
<dbReference type="GO" id="GO:0046872">
    <property type="term" value="F:metal ion binding"/>
    <property type="evidence" value="ECO:0007669"/>
    <property type="project" value="UniProtKB-KW"/>
</dbReference>
<dbReference type="Gene3D" id="3.30.70.20">
    <property type="match status" value="1"/>
</dbReference>
<dbReference type="OrthoDB" id="165469at2"/>
<proteinExistence type="predicted"/>
<reference evidence="5 6" key="1">
    <citation type="journal article" date="2015" name="Genome Announc.">
        <title>Complete Genome Sequence of Sedimenticola thiotaurini Strain SIP-G1, a Polyphosphate- and Polyhydroxyalkanoate-Accumulating Sulfur-Oxidizing Gammaproteobacterium Isolated from Salt Marsh Sediments.</title>
        <authorList>
            <person name="Flood B.E."/>
            <person name="Jones D.S."/>
            <person name="Bailey J.V."/>
        </authorList>
    </citation>
    <scope>NUCLEOTIDE SEQUENCE [LARGE SCALE GENOMIC DNA]</scope>
    <source>
        <strain evidence="5 6">SIP-G1</strain>
    </source>
</reference>
<keyword evidence="2" id="KW-0408">Iron</keyword>
<dbReference type="PANTHER" id="PTHR42827:SF1">
    <property type="entry name" value="IRON-SULFUR CLUSTER-BINDING PROTEIN"/>
    <property type="match status" value="1"/>
</dbReference>
<evidence type="ECO:0000313" key="5">
    <source>
        <dbReference type="EMBL" id="AKH20007.1"/>
    </source>
</evidence>
<dbReference type="GO" id="GO:0051536">
    <property type="term" value="F:iron-sulfur cluster binding"/>
    <property type="evidence" value="ECO:0007669"/>
    <property type="project" value="UniProtKB-KW"/>
</dbReference>
<gene>
    <name evidence="5" type="ORF">AAY24_06180</name>
</gene>
<accession>A0A0F7JWF1</accession>
<sequence>MGTTETFKQQILQLGADLVGIADATPLRALRTDPDNLLAPYSRAIAIAVRVPTDVFETIQDRPTPIYATAYQASNRILDEIALKAANQLQRAGHSALPIPAAQILDRKHWYGAISHKAVARMAGLGWQGKNLLLITPEFGSRVRLVTLLTDAPLAIDEPIENRCGKCRLCVDACPVDAIHNVNTSTHYDSREEAIDLQRCAEKVTVEFANLPNIGAPMCGICIKVCPFGRRTKPPPST</sequence>
<evidence type="ECO:0000256" key="1">
    <source>
        <dbReference type="ARBA" id="ARBA00022723"/>
    </source>
</evidence>
<protein>
    <submittedName>
        <fullName evidence="5">4Fe-4S ferredoxin</fullName>
    </submittedName>
</protein>
<name>A0A0F7JWF1_9GAMM</name>
<dbReference type="RefSeq" id="WP_046858942.1">
    <property type="nucleotide sequence ID" value="NZ_CP011412.1"/>
</dbReference>
<organism evidence="5 6">
    <name type="scientific">Sedimenticola thiotaurini</name>
    <dbReference type="NCBI Taxonomy" id="1543721"/>
    <lineage>
        <taxon>Bacteria</taxon>
        <taxon>Pseudomonadati</taxon>
        <taxon>Pseudomonadota</taxon>
        <taxon>Gammaproteobacteria</taxon>
        <taxon>Chromatiales</taxon>
        <taxon>Sedimenticolaceae</taxon>
        <taxon>Sedimenticola</taxon>
    </lineage>
</organism>
<dbReference type="EMBL" id="CP011412">
    <property type="protein sequence ID" value="AKH20007.1"/>
    <property type="molecule type" value="Genomic_DNA"/>
</dbReference>